<dbReference type="STRING" id="216142.LT40_18210"/>
<reference evidence="6 7" key="1">
    <citation type="journal article" date="2015" name="J. Biotechnol.">
        <title>Complete genome sequence of Pseudomonas rhizosphaerae IH5T (=DSM 16299T), a phosphate-solubilizing rhizobacterium for bacterial biofertilizer.</title>
        <authorList>
            <person name="Kwak Y."/>
            <person name="Jung B.K."/>
            <person name="Shin J.H."/>
        </authorList>
    </citation>
    <scope>NUCLEOTIDE SEQUENCE [LARGE SCALE GENOMIC DNA]</scope>
    <source>
        <strain evidence="6">DSM 16299</strain>
    </source>
</reference>
<dbReference type="EMBL" id="CP009533">
    <property type="protein sequence ID" value="AIS19222.1"/>
    <property type="molecule type" value="Genomic_DNA"/>
</dbReference>
<gene>
    <name evidence="6" type="ORF">LT40_18210</name>
</gene>
<evidence type="ECO:0000259" key="5">
    <source>
        <dbReference type="Pfam" id="PF00535"/>
    </source>
</evidence>
<keyword evidence="4 6" id="KW-0808">Transferase</keyword>
<sequence>MNAKTTLVTLTYGDRLCYLEALIERSLASAHIERVVVVSNASRADLNSLRTQWPTQITVIELPSNTGSANGYKVGIEAALQQGAEYLWLMDDDNAPTQGAVETLHQRLDECARLVGVDKAAVMGFRPNHQADIAAGVPHRYAIQLRSSCFGFHIAQLPYKVWRRTPWGRPAGRKPAGKSLLQLPFTTYGGLLAHRSVFQRIGLPLEDLLLYADDTEYTRRITASGGQIFLVTEALLDDLEESWNAKARTNNIFESFLLGNSDLRAYYTARNQAWFDKHVWAGSTLLYRLNRSVFLLLLRYFAKRSGSDRRLGLLEQAMRDGESGRLGIHESYPL</sequence>
<evidence type="ECO:0000256" key="1">
    <source>
        <dbReference type="ARBA" id="ARBA00006739"/>
    </source>
</evidence>
<evidence type="ECO:0000256" key="2">
    <source>
        <dbReference type="ARBA" id="ARBA00022519"/>
    </source>
</evidence>
<proteinExistence type="inferred from homology"/>
<keyword evidence="2" id="KW-0472">Membrane</keyword>
<keyword evidence="3" id="KW-0328">Glycosyltransferase</keyword>
<keyword evidence="2" id="KW-0997">Cell inner membrane</keyword>
<organism evidence="6 7">
    <name type="scientific">Pseudomonas rhizosphaerae</name>
    <dbReference type="NCBI Taxonomy" id="216142"/>
    <lineage>
        <taxon>Bacteria</taxon>
        <taxon>Pseudomonadati</taxon>
        <taxon>Pseudomonadota</taxon>
        <taxon>Gammaproteobacteria</taxon>
        <taxon>Pseudomonadales</taxon>
        <taxon>Pseudomonadaceae</taxon>
        <taxon>Pseudomonas</taxon>
    </lineage>
</organism>
<dbReference type="HOGENOM" id="CLU_023845_2_0_6"/>
<evidence type="ECO:0000256" key="3">
    <source>
        <dbReference type="ARBA" id="ARBA00022676"/>
    </source>
</evidence>
<dbReference type="OrthoDB" id="7665907at2"/>
<accession>A0A089YXP9</accession>
<dbReference type="KEGG" id="prh:LT40_18210"/>
<evidence type="ECO:0000256" key="4">
    <source>
        <dbReference type="ARBA" id="ARBA00022679"/>
    </source>
</evidence>
<dbReference type="eggNOG" id="COG1216">
    <property type="taxonomic scope" value="Bacteria"/>
</dbReference>
<dbReference type="Proteomes" id="UP000029499">
    <property type="component" value="Chromosome"/>
</dbReference>
<dbReference type="Pfam" id="PF00535">
    <property type="entry name" value="Glycos_transf_2"/>
    <property type="match status" value="1"/>
</dbReference>
<dbReference type="PANTHER" id="PTHR43179:SF12">
    <property type="entry name" value="GALACTOFURANOSYLTRANSFERASE GLFT2"/>
    <property type="match status" value="1"/>
</dbReference>
<protein>
    <submittedName>
        <fullName evidence="6">Glycosyl transferase family 2</fullName>
    </submittedName>
</protein>
<dbReference type="InterPro" id="IPR029044">
    <property type="entry name" value="Nucleotide-diphossugar_trans"/>
</dbReference>
<dbReference type="PANTHER" id="PTHR43179">
    <property type="entry name" value="RHAMNOSYLTRANSFERASE WBBL"/>
    <property type="match status" value="1"/>
</dbReference>
<dbReference type="RefSeq" id="WP_043192442.1">
    <property type="nucleotide sequence ID" value="NZ_CP009533.1"/>
</dbReference>
<dbReference type="SUPFAM" id="SSF53448">
    <property type="entry name" value="Nucleotide-diphospho-sugar transferases"/>
    <property type="match status" value="1"/>
</dbReference>
<dbReference type="Gene3D" id="3.90.550.10">
    <property type="entry name" value="Spore Coat Polysaccharide Biosynthesis Protein SpsA, Chain A"/>
    <property type="match status" value="1"/>
</dbReference>
<evidence type="ECO:0000313" key="7">
    <source>
        <dbReference type="Proteomes" id="UP000029499"/>
    </source>
</evidence>
<dbReference type="InterPro" id="IPR001173">
    <property type="entry name" value="Glyco_trans_2-like"/>
</dbReference>
<keyword evidence="7" id="KW-1185">Reference proteome</keyword>
<keyword evidence="2" id="KW-1003">Cell membrane</keyword>
<feature type="domain" description="Glycosyltransferase 2-like" evidence="5">
    <location>
        <begin position="11"/>
        <end position="115"/>
    </location>
</feature>
<comment type="similarity">
    <text evidence="1">Belongs to the glycosyltransferase 2 family.</text>
</comment>
<dbReference type="GO" id="GO:0016757">
    <property type="term" value="F:glycosyltransferase activity"/>
    <property type="evidence" value="ECO:0007669"/>
    <property type="project" value="UniProtKB-KW"/>
</dbReference>
<evidence type="ECO:0000313" key="6">
    <source>
        <dbReference type="EMBL" id="AIS19222.1"/>
    </source>
</evidence>
<dbReference type="AlphaFoldDB" id="A0A089YXP9"/>
<name>A0A089YXP9_9PSED</name>